<evidence type="ECO:0000256" key="2">
    <source>
        <dbReference type="ARBA" id="ARBA00022448"/>
    </source>
</evidence>
<gene>
    <name evidence="6" type="ORF">B0X71_04840</name>
</gene>
<evidence type="ECO:0000256" key="4">
    <source>
        <dbReference type="SAM" id="MobiDB-lite"/>
    </source>
</evidence>
<dbReference type="EMBL" id="CP019640">
    <property type="protein sequence ID" value="AQQ52501.1"/>
    <property type="molecule type" value="Genomic_DNA"/>
</dbReference>
<dbReference type="SUPFAM" id="SSF53850">
    <property type="entry name" value="Periplasmic binding protein-like II"/>
    <property type="match status" value="1"/>
</dbReference>
<dbReference type="GO" id="GO:0043190">
    <property type="term" value="C:ATP-binding cassette (ABC) transporter complex"/>
    <property type="evidence" value="ECO:0007669"/>
    <property type="project" value="InterPro"/>
</dbReference>
<proteinExistence type="inferred from homology"/>
<dbReference type="Pfam" id="PF00496">
    <property type="entry name" value="SBP_bac_5"/>
    <property type="match status" value="1"/>
</dbReference>
<dbReference type="InterPro" id="IPR039424">
    <property type="entry name" value="SBP_5"/>
</dbReference>
<feature type="compositionally biased region" description="Basic and acidic residues" evidence="4">
    <location>
        <begin position="544"/>
        <end position="554"/>
    </location>
</feature>
<sequence length="554" mass="60939">MIIKQKENGGVKLSGKKLWSLVLMMLFALTTILAACSSGEEDVAEGDEGEAVEEEVQDTLIFGRGGDSVTLDPIGATDGESFKVTKNIFETLVNFGEQDTDVVPENNGLAESWEISEDGLTYTFDLREGVLFHDGTEFDANAVVANFERWAAGDADSAPYYSSMFGGYAGEPGHIIESVTAVEDHVVEFKLTRPSAPFLKNLAMSPFGIASPTAFEELGEEFGNNPVGTGPFQFVEWQRNDTVTVERFEDYWQEGLPNLERIIFRAIPDNSARLNSLLSGEIDLADGINPADAATIADEPELQLWERPSMNIGYLGFTTTREPFDDPLVRQALSYAIDKQAIVDAFFEGYAETAKNPLPPVISGYNDEIEDYTYNPEKAKELLAAAGYPDGFEMELWAMPVPRPYMPDGQKVAEAIQANLADVGVTAEIVSFEWATYLEKAKNGEADAFLLGWTGDNGDADNFLYVLLDQDNIGSNNYTRYENQELHDILIEAQTETDEEARAELYRQAQEIIHEDAPMVPLAHSTPLIAGDADITGYTPHPTGSDKLDNVAFE</sequence>
<feature type="region of interest" description="Disordered" evidence="4">
    <location>
        <begin position="534"/>
        <end position="554"/>
    </location>
</feature>
<dbReference type="OrthoDB" id="9796817at2"/>
<dbReference type="PIRSF" id="PIRSF002741">
    <property type="entry name" value="MppA"/>
    <property type="match status" value="1"/>
</dbReference>
<dbReference type="GO" id="GO:1904680">
    <property type="term" value="F:peptide transmembrane transporter activity"/>
    <property type="evidence" value="ECO:0007669"/>
    <property type="project" value="TreeGrafter"/>
</dbReference>
<dbReference type="CDD" id="cd08493">
    <property type="entry name" value="PBP2_DppA_like"/>
    <property type="match status" value="1"/>
</dbReference>
<dbReference type="Gene3D" id="3.40.190.10">
    <property type="entry name" value="Periplasmic binding protein-like II"/>
    <property type="match status" value="1"/>
</dbReference>
<comment type="similarity">
    <text evidence="1">Belongs to the bacterial solute-binding protein 5 family.</text>
</comment>
<dbReference type="Gene3D" id="3.10.105.10">
    <property type="entry name" value="Dipeptide-binding Protein, Domain 3"/>
    <property type="match status" value="1"/>
</dbReference>
<dbReference type="Proteomes" id="UP000188184">
    <property type="component" value="Chromosome"/>
</dbReference>
<evidence type="ECO:0000259" key="5">
    <source>
        <dbReference type="Pfam" id="PF00496"/>
    </source>
</evidence>
<dbReference type="PANTHER" id="PTHR30290:SF9">
    <property type="entry name" value="OLIGOPEPTIDE-BINDING PROTEIN APPA"/>
    <property type="match status" value="1"/>
</dbReference>
<accession>A0A1Q2KWD4</accession>
<evidence type="ECO:0000256" key="1">
    <source>
        <dbReference type="ARBA" id="ARBA00005695"/>
    </source>
</evidence>
<name>A0A1Q2KWD4_9BACL</name>
<evidence type="ECO:0000313" key="6">
    <source>
        <dbReference type="EMBL" id="AQQ52501.1"/>
    </source>
</evidence>
<dbReference type="PANTHER" id="PTHR30290">
    <property type="entry name" value="PERIPLASMIC BINDING COMPONENT OF ABC TRANSPORTER"/>
    <property type="match status" value="1"/>
</dbReference>
<dbReference type="Gene3D" id="3.90.76.10">
    <property type="entry name" value="Dipeptide-binding Protein, Domain 1"/>
    <property type="match status" value="1"/>
</dbReference>
<evidence type="ECO:0000313" key="7">
    <source>
        <dbReference type="Proteomes" id="UP000188184"/>
    </source>
</evidence>
<keyword evidence="2" id="KW-0813">Transport</keyword>
<dbReference type="InterPro" id="IPR030678">
    <property type="entry name" value="Peptide/Ni-bd"/>
</dbReference>
<dbReference type="GO" id="GO:0042597">
    <property type="term" value="C:periplasmic space"/>
    <property type="evidence" value="ECO:0007669"/>
    <property type="project" value="UniProtKB-ARBA"/>
</dbReference>
<dbReference type="KEGG" id="pmar:B0X71_04840"/>
<organism evidence="6 7">
    <name type="scientific">Planococcus lenghuensis</name>
    <dbReference type="NCBI Taxonomy" id="2213202"/>
    <lineage>
        <taxon>Bacteria</taxon>
        <taxon>Bacillati</taxon>
        <taxon>Bacillota</taxon>
        <taxon>Bacilli</taxon>
        <taxon>Bacillales</taxon>
        <taxon>Caryophanaceae</taxon>
        <taxon>Planococcus</taxon>
    </lineage>
</organism>
<reference evidence="6 7" key="1">
    <citation type="submission" date="2017-02" db="EMBL/GenBank/DDBJ databases">
        <title>The complete genomic sequence of a novel cold adapted crude oil-degrading bacterium Planococcus qaidamina Y42.</title>
        <authorList>
            <person name="Yang R."/>
        </authorList>
    </citation>
    <scope>NUCLEOTIDE SEQUENCE [LARGE SCALE GENOMIC DNA]</scope>
    <source>
        <strain evidence="6 7">Y42</strain>
    </source>
</reference>
<dbReference type="AlphaFoldDB" id="A0A1Q2KWD4"/>
<keyword evidence="7" id="KW-1185">Reference proteome</keyword>
<protein>
    <submittedName>
        <fullName evidence="6">ABC transporter substrate-binding protein</fullName>
    </submittedName>
</protein>
<evidence type="ECO:0000256" key="3">
    <source>
        <dbReference type="ARBA" id="ARBA00022729"/>
    </source>
</evidence>
<dbReference type="GO" id="GO:0015833">
    <property type="term" value="P:peptide transport"/>
    <property type="evidence" value="ECO:0007669"/>
    <property type="project" value="TreeGrafter"/>
</dbReference>
<dbReference type="InterPro" id="IPR000914">
    <property type="entry name" value="SBP_5_dom"/>
</dbReference>
<keyword evidence="3" id="KW-0732">Signal</keyword>
<feature type="domain" description="Solute-binding protein family 5" evidence="5">
    <location>
        <begin position="108"/>
        <end position="473"/>
    </location>
</feature>